<keyword evidence="2" id="KW-0808">Transferase</keyword>
<dbReference type="AlphaFoldDB" id="A0A3B0S3J6"/>
<dbReference type="EC" id="2.5.1.47" evidence="2"/>
<dbReference type="Gene3D" id="3.40.50.1100">
    <property type="match status" value="1"/>
</dbReference>
<reference evidence="2" key="1">
    <citation type="submission" date="2018-06" db="EMBL/GenBank/DDBJ databases">
        <authorList>
            <person name="Zhirakovskaya E."/>
        </authorList>
    </citation>
    <scope>NUCLEOTIDE SEQUENCE</scope>
</reference>
<dbReference type="SUPFAM" id="SSF53686">
    <property type="entry name" value="Tryptophan synthase beta subunit-like PLP-dependent enzymes"/>
    <property type="match status" value="1"/>
</dbReference>
<protein>
    <submittedName>
        <fullName evidence="2">Cysteine synthase</fullName>
        <ecNumber evidence="2">2.5.1.47</ecNumber>
    </submittedName>
</protein>
<sequence>MSQETLGLYEAVVDEAALTRTVERFRSVGIRLPTFAELGDPATIPGSIVDKLADVGPDEPHPLNLFRVHWYNDEARTGRVEVPGYIELPSELTGVDARIILAIGDRFPMITAHKVLAAYSCLAPRIVAGAFDPTTHRAIWPSTGNYARGGVAISRIMDSRGVAVLPEGMSKERFDWLDEWIASPDDIIRTYGVESNVKEIYDECNRLAQDPQNVILNQFSEYSNHLGHYGVTGPALHHIFNDSGGKRLAAYVSASGSAGTLGAGDYLKERTGCHIVPVEALECPTMLYNGFGDHNIQGIGDKHIPLIHNVTNSDDVVGVSDRATDALFMVFNTAAGHALLADKGLAPSAIEQLRHMGLSSICNMLASIKYAQYHRLTSDDVIVTVATDGAAMYTSEIAKFTTRDYPGGFGAQEAAAAFGEHLGGESSAHLMELGQPETDRVFNLGYFTWVEQQGVSFEHFEDRRRQDFWNGIRHYLAEWDEMISDFNDRTGVAG</sequence>
<dbReference type="GO" id="GO:0004124">
    <property type="term" value="F:cysteine synthase activity"/>
    <property type="evidence" value="ECO:0007669"/>
    <property type="project" value="UniProtKB-EC"/>
</dbReference>
<accession>A0A3B0S3J6</accession>
<name>A0A3B0S3J6_9ZZZZ</name>
<dbReference type="EMBL" id="UOEK01000078">
    <property type="protein sequence ID" value="VAV95426.1"/>
    <property type="molecule type" value="Genomic_DNA"/>
</dbReference>
<dbReference type="InterPro" id="IPR050214">
    <property type="entry name" value="Cys_Synth/Cystath_Beta-Synth"/>
</dbReference>
<evidence type="ECO:0000313" key="2">
    <source>
        <dbReference type="EMBL" id="VAV95426.1"/>
    </source>
</evidence>
<dbReference type="InterPro" id="IPR001926">
    <property type="entry name" value="TrpB-like_PALP"/>
</dbReference>
<dbReference type="Pfam" id="PF00291">
    <property type="entry name" value="PALP"/>
    <property type="match status" value="1"/>
</dbReference>
<dbReference type="PANTHER" id="PTHR10314">
    <property type="entry name" value="CYSTATHIONINE BETA-SYNTHASE"/>
    <property type="match status" value="1"/>
</dbReference>
<organism evidence="2">
    <name type="scientific">hydrothermal vent metagenome</name>
    <dbReference type="NCBI Taxonomy" id="652676"/>
    <lineage>
        <taxon>unclassified sequences</taxon>
        <taxon>metagenomes</taxon>
        <taxon>ecological metagenomes</taxon>
    </lineage>
</organism>
<feature type="domain" description="Tryptophan synthase beta chain-like PALP" evidence="1">
    <location>
        <begin position="113"/>
        <end position="322"/>
    </location>
</feature>
<proteinExistence type="predicted"/>
<evidence type="ECO:0000259" key="1">
    <source>
        <dbReference type="Pfam" id="PF00291"/>
    </source>
</evidence>
<gene>
    <name evidence="2" type="ORF">MNBD_ACTINO02-714</name>
</gene>
<dbReference type="InterPro" id="IPR036052">
    <property type="entry name" value="TrpB-like_PALP_sf"/>
</dbReference>